<gene>
    <name evidence="3" type="ORF">FO059_08515</name>
</gene>
<keyword evidence="1 3" id="KW-0560">Oxidoreductase</keyword>
<reference evidence="3 4" key="2">
    <citation type="submission" date="2019-07" db="EMBL/GenBank/DDBJ databases">
        <authorList>
            <person name="Huang Y."/>
        </authorList>
    </citation>
    <scope>NUCLEOTIDE SEQUENCE [LARGE SCALE GENOMIC DNA]</scope>
    <source>
        <strain evidence="3 4">HY188</strain>
    </source>
</reference>
<dbReference type="PANTHER" id="PTHR43244">
    <property type="match status" value="1"/>
</dbReference>
<dbReference type="EMBL" id="CP041765">
    <property type="protein sequence ID" value="QDQ97357.1"/>
    <property type="molecule type" value="Genomic_DNA"/>
</dbReference>
<name>A0A516X2T4_9ACTN</name>
<dbReference type="InterPro" id="IPR019945">
    <property type="entry name" value="F420_G6P_DH-rel"/>
</dbReference>
<dbReference type="InterPro" id="IPR036661">
    <property type="entry name" value="Luciferase-like_sf"/>
</dbReference>
<dbReference type="KEGG" id="toy:FO059_08515"/>
<organism evidence="3 4">
    <name type="scientific">Tomitella fengzijianii</name>
    <dbReference type="NCBI Taxonomy" id="2597660"/>
    <lineage>
        <taxon>Bacteria</taxon>
        <taxon>Bacillati</taxon>
        <taxon>Actinomycetota</taxon>
        <taxon>Actinomycetes</taxon>
        <taxon>Mycobacteriales</taxon>
        <taxon>Tomitella</taxon>
    </lineage>
</organism>
<evidence type="ECO:0000256" key="1">
    <source>
        <dbReference type="ARBA" id="ARBA00023002"/>
    </source>
</evidence>
<evidence type="ECO:0000259" key="2">
    <source>
        <dbReference type="Pfam" id="PF00296"/>
    </source>
</evidence>
<dbReference type="EC" id="1.-.-.-" evidence="3"/>
<accession>A0A516X2T4</accession>
<dbReference type="Proteomes" id="UP000317344">
    <property type="component" value="Chromosome"/>
</dbReference>
<evidence type="ECO:0000313" key="4">
    <source>
        <dbReference type="Proteomes" id="UP000317344"/>
    </source>
</evidence>
<dbReference type="NCBIfam" id="TIGR03557">
    <property type="entry name" value="F420_G6P_family"/>
    <property type="match status" value="1"/>
</dbReference>
<proteinExistence type="predicted"/>
<dbReference type="AlphaFoldDB" id="A0A516X2T4"/>
<dbReference type="InterPro" id="IPR050564">
    <property type="entry name" value="F420-G6PD/mer"/>
</dbReference>
<dbReference type="Pfam" id="PF00296">
    <property type="entry name" value="Bac_luciferase"/>
    <property type="match status" value="1"/>
</dbReference>
<protein>
    <submittedName>
        <fullName evidence="3">TIGR03557 family F420-dependent LLM class oxidoreductase</fullName>
        <ecNumber evidence="3">1.-.-.-</ecNumber>
    </submittedName>
</protein>
<feature type="domain" description="Luciferase-like" evidence="2">
    <location>
        <begin position="7"/>
        <end position="291"/>
    </location>
</feature>
<dbReference type="GO" id="GO:0016705">
    <property type="term" value="F:oxidoreductase activity, acting on paired donors, with incorporation or reduction of molecular oxygen"/>
    <property type="evidence" value="ECO:0007669"/>
    <property type="project" value="InterPro"/>
</dbReference>
<dbReference type="Gene3D" id="3.20.20.30">
    <property type="entry name" value="Luciferase-like domain"/>
    <property type="match status" value="1"/>
</dbReference>
<dbReference type="OrthoDB" id="180193at2"/>
<dbReference type="RefSeq" id="WP_143907961.1">
    <property type="nucleotide sequence ID" value="NZ_CP041765.1"/>
</dbReference>
<evidence type="ECO:0000313" key="3">
    <source>
        <dbReference type="EMBL" id="QDQ97357.1"/>
    </source>
</evidence>
<keyword evidence="4" id="KW-1185">Reference proteome</keyword>
<dbReference type="SUPFAM" id="SSF51679">
    <property type="entry name" value="Bacterial luciferase-like"/>
    <property type="match status" value="1"/>
</dbReference>
<reference evidence="3 4" key="1">
    <citation type="submission" date="2019-07" db="EMBL/GenBank/DDBJ databases">
        <title>Tomitella cavernea sp. nov., an actinomycete isolated from soil.</title>
        <authorList>
            <person name="Cheng J."/>
        </authorList>
    </citation>
    <scope>NUCLEOTIDE SEQUENCE [LARGE SCALE GENOMIC DNA]</scope>
    <source>
        <strain evidence="3 4">HY188</strain>
    </source>
</reference>
<sequence length="331" mass="35402">MVQIGYKLMAETFAPTEIVRQARAAEQAGFDFVEVSDHFHPWLFSHGHSGFAWSMLGAAAQATDRIGLATGVTCPFGRYHPAIIAQAAATTALLSDGRFTLGIGAGENLNEHVVGAGWPSVSVRHEMLRESVEIIRLLWSGGYRSYRGRHLQLDDARVFDLPGTPPPVAIAASGDASAALAGEHGDALFATAPDAGVVEAYRRAGGTGPRYAEVPLAWAPDEQEAARTAHKRFRFGLTGWKVQAELPNPVNFEAATAHIREDDVRAAMPCGPDPQSHLHAVGEFVAAGFDRVALMNAGPEIDGFFAFFADELAGPIRAMTDGKQPSRANAY</sequence>
<dbReference type="InterPro" id="IPR011251">
    <property type="entry name" value="Luciferase-like_dom"/>
</dbReference>
<dbReference type="CDD" id="cd01097">
    <property type="entry name" value="Tetrahydromethanopterin_reductase"/>
    <property type="match status" value="1"/>
</dbReference>
<dbReference type="PANTHER" id="PTHR43244:SF1">
    <property type="entry name" value="5,10-METHYLENETETRAHYDROMETHANOPTERIN REDUCTASE"/>
    <property type="match status" value="1"/>
</dbReference>